<dbReference type="OrthoDB" id="582639at2"/>
<accession>Q112A0</accession>
<dbReference type="Pfam" id="PF14217">
    <property type="entry name" value="DUF4327"/>
    <property type="match status" value="1"/>
</dbReference>
<sequence>MVQATIYSLDAIKDEVQELLRKELISRHQSIDTLRSYIHHRDWDEVESELERNDFLARDRITDLIGKEEWRED</sequence>
<gene>
    <name evidence="1" type="ordered locus">Tery_2463</name>
</gene>
<evidence type="ECO:0000313" key="1">
    <source>
        <dbReference type="EMBL" id="ABG51674.1"/>
    </source>
</evidence>
<dbReference type="RefSeq" id="WP_011612038.1">
    <property type="nucleotide sequence ID" value="NC_008312.1"/>
</dbReference>
<dbReference type="KEGG" id="ter:Tery_2463"/>
<organism evidence="1">
    <name type="scientific">Trichodesmium erythraeum (strain IMS101)</name>
    <dbReference type="NCBI Taxonomy" id="203124"/>
    <lineage>
        <taxon>Bacteria</taxon>
        <taxon>Bacillati</taxon>
        <taxon>Cyanobacteriota</taxon>
        <taxon>Cyanophyceae</taxon>
        <taxon>Oscillatoriophycideae</taxon>
        <taxon>Oscillatoriales</taxon>
        <taxon>Microcoleaceae</taxon>
        <taxon>Trichodesmium</taxon>
    </lineage>
</organism>
<protein>
    <recommendedName>
        <fullName evidence="2">DUF4327 domain-containing protein</fullName>
    </recommendedName>
</protein>
<dbReference type="EMBL" id="CP000393">
    <property type="protein sequence ID" value="ABG51674.1"/>
    <property type="molecule type" value="Genomic_DNA"/>
</dbReference>
<dbReference type="STRING" id="203124.Tery_2463"/>
<reference evidence="1" key="1">
    <citation type="submission" date="2006-06" db="EMBL/GenBank/DDBJ databases">
        <title>Complete sequence of Trichodesmium erythraeum IMS101.</title>
        <authorList>
            <consortium name="US DOE Joint Genome Institute"/>
            <person name="Copeland A."/>
            <person name="Lucas S."/>
            <person name="Lapidus A."/>
            <person name="Barry K."/>
            <person name="Detter J.C."/>
            <person name="Glavina del Rio T."/>
            <person name="Hammon N."/>
            <person name="Israni S."/>
            <person name="Dalin E."/>
            <person name="Tice H."/>
            <person name="Pitluck S."/>
            <person name="Kiss H."/>
            <person name="Munk A.C."/>
            <person name="Brettin T."/>
            <person name="Bruce D."/>
            <person name="Han C."/>
            <person name="Tapia R."/>
            <person name="Gilna P."/>
            <person name="Schmutz J."/>
            <person name="Larimer F."/>
            <person name="Land M."/>
            <person name="Hauser L."/>
            <person name="Kyrpides N."/>
            <person name="Kim E."/>
            <person name="Richardson P."/>
        </authorList>
    </citation>
    <scope>NUCLEOTIDE SEQUENCE [LARGE SCALE GENOMIC DNA]</scope>
    <source>
        <strain evidence="1">IMS101</strain>
    </source>
</reference>
<proteinExistence type="predicted"/>
<evidence type="ECO:0008006" key="2">
    <source>
        <dbReference type="Google" id="ProtNLM"/>
    </source>
</evidence>
<dbReference type="InterPro" id="IPR025477">
    <property type="entry name" value="DUF4327"/>
</dbReference>
<name>Q112A0_TRIEI</name>
<dbReference type="AlphaFoldDB" id="Q112A0"/>
<dbReference type="HOGENOM" id="CLU_186123_0_0_3"/>
<dbReference type="eggNOG" id="ENOG503371Z">
    <property type="taxonomic scope" value="Bacteria"/>
</dbReference>